<dbReference type="AlphaFoldDB" id="A0A081CKB7"/>
<feature type="region of interest" description="Disordered" evidence="1">
    <location>
        <begin position="187"/>
        <end position="226"/>
    </location>
</feature>
<feature type="region of interest" description="Disordered" evidence="1">
    <location>
        <begin position="830"/>
        <end position="855"/>
    </location>
</feature>
<accession>A0A081CKB7</accession>
<organism evidence="2 3">
    <name type="scientific">Pseudozyma antarctica</name>
    <name type="common">Yeast</name>
    <name type="synonym">Candida antarctica</name>
    <dbReference type="NCBI Taxonomy" id="84753"/>
    <lineage>
        <taxon>Eukaryota</taxon>
        <taxon>Fungi</taxon>
        <taxon>Dikarya</taxon>
        <taxon>Basidiomycota</taxon>
        <taxon>Ustilaginomycotina</taxon>
        <taxon>Ustilaginomycetes</taxon>
        <taxon>Ustilaginales</taxon>
        <taxon>Ustilaginaceae</taxon>
        <taxon>Moesziomyces</taxon>
    </lineage>
</organism>
<feature type="compositionally biased region" description="Polar residues" evidence="1">
    <location>
        <begin position="769"/>
        <end position="779"/>
    </location>
</feature>
<feature type="compositionally biased region" description="Basic and acidic residues" evidence="1">
    <location>
        <begin position="604"/>
        <end position="625"/>
    </location>
</feature>
<dbReference type="EMBL" id="DF830083">
    <property type="protein sequence ID" value="GAK67113.1"/>
    <property type="molecule type" value="Genomic_DNA"/>
</dbReference>
<feature type="region of interest" description="Disordered" evidence="1">
    <location>
        <begin position="265"/>
        <end position="343"/>
    </location>
</feature>
<feature type="region of interest" description="Disordered" evidence="1">
    <location>
        <begin position="1008"/>
        <end position="1039"/>
    </location>
</feature>
<name>A0A081CKB7_PSEA2</name>
<sequence>MGVEVRRPIERAMSLCKHRRNAVYRLTVASSPCTSPSPAPDAMAIQRIGCMHLPWLYMHVGVKSRRDSPPPSIASRTSDRSTDNNDHQARVAFESNTDPLPIQSNGPGYIILALAVPGIPILSLPPYPLIPFSSVPPSAIACHVLRPRKNTTPPAPDRPEGVHASTPDFASVRLPHIRATPKLHTEAKHTFSLHRTPPIQTTLGMMRPYRVSPKSSPASSAGFSSPALPELSLDASLQRLHQDEELSSASKSSLARSQAWLHAHSFEQDSERSSSPETFHRSHPSLDSLGSSSVYRFPKVTSDARPPSQSHDAQPQEPALPARPRTSRGLSEPKPFLSSSSRTTSIASIAEIVSEPAQQVPHPTISFGTPFADHAFEHRFHDPDNELAGQPGASRSSSSSPERVNASFRATHTTRLEIAGEIHDLEASTDVPASAASSQWTILFAPTSKDGSSSTPMSEATFLLPLLESMEDQAKLLKHHLSKQPASGTHGNPNSGYARDSSVNCFLDLSAVSTLDPILAQLTPQSWPIVFRQYLFVDSVAGQRESVPNGGNKAAPLPLLARETGLPIVALVRYTLLPATTPSPLTKQNLRDAQTVPPAASKRTLLDKPGAEASDSRSWTRRESEMTVSLANAGTAARSTGMAASRSYPGHPRTPVRKSPLPYSPRAMLFPTDRPSLGAAMMPRDFASNNITHRGYARLGSAENKLRSLSLAAAHPLVTEGEAMQMQYADPQSPKSKGKPSGLTGAQDQQESVALDSQQHTRCLGRGDPQSSRGSSHKSYPSHGTSLSTHSTRSTSLYSIPSHNHPADADDSDTDSDDLEVGRHFWTQLSNLGEQITREKDPDRPQTGFSSGRNVSISSEASSVFDFSPLGILVPEPRTEVSRPAISAVVASQPSVLSRRRAYSSMVPLTGWRAGDTDLSTAHDVDTIRQLPHVLLLEPRDSAEHCEITPTVTTFQGRARAHSFQPASWQTERRTGVDAGQRQDVWQEAMHQLQQRVSQDSRLITHLQRNDEPGIGDHPEAVDTEPPRSEEAFSPPVDSSPLPGLFYEHWVERTDLGVDGELGRRGSALHLAPEAPVGGTSPASSGLTMLGSASNSDSPLQALDNWPVPHSRPPPVTASQSFLSVASPVSRQEDAASVCDMVRSGSSPLPTAFAPMGDVEGWGMAGWAQLAQRLESPGSMRLLCLAASSLPSNRPPVESSFSPKAGGEPPRKLVRKKAALLGPIRISPTRNEEGEGIHSDGEHACEQPRGVTRMRRSLSNIFDLPQQPRRSDT</sequence>
<feature type="region of interest" description="Disordered" evidence="1">
    <location>
        <begin position="728"/>
        <end position="818"/>
    </location>
</feature>
<protein>
    <submittedName>
        <fullName evidence="2">Uncharacterized protein</fullName>
    </submittedName>
</protein>
<proteinExistence type="predicted"/>
<feature type="compositionally biased region" description="Low complexity" evidence="1">
    <location>
        <begin position="782"/>
        <end position="799"/>
    </location>
</feature>
<feature type="compositionally biased region" description="Basic and acidic residues" evidence="1">
    <location>
        <begin position="1230"/>
        <end position="1246"/>
    </location>
</feature>
<reference evidence="3" key="1">
    <citation type="journal article" date="2014" name="Genome Announc.">
        <title>Draft Genome Sequence of the Yeast Pseudozyma antarctica Type Strain JCM10317, a Producer of the Glycolipid Biosurfactants, Mannosylerythritol Lipids.</title>
        <authorList>
            <person name="Saika A."/>
            <person name="Koike H."/>
            <person name="Hori T."/>
            <person name="Fukuoka T."/>
            <person name="Sato S."/>
            <person name="Habe H."/>
            <person name="Kitamoto D."/>
            <person name="Morita T."/>
        </authorList>
    </citation>
    <scope>NUCLEOTIDE SEQUENCE [LARGE SCALE GENOMIC DNA]</scope>
    <source>
        <strain evidence="3">JCM 10317</strain>
    </source>
</reference>
<feature type="compositionally biased region" description="Polar residues" evidence="1">
    <location>
        <begin position="744"/>
        <end position="761"/>
    </location>
</feature>
<dbReference type="GeneID" id="26306098"/>
<evidence type="ECO:0000256" key="1">
    <source>
        <dbReference type="SAM" id="MobiDB-lite"/>
    </source>
</evidence>
<feature type="compositionally biased region" description="Basic and acidic residues" evidence="1">
    <location>
        <begin position="1008"/>
        <end position="1031"/>
    </location>
</feature>
<feature type="compositionally biased region" description="Basic and acidic residues" evidence="1">
    <location>
        <begin position="265"/>
        <end position="280"/>
    </location>
</feature>
<feature type="region of interest" description="Disordered" evidence="1">
    <location>
        <begin position="1191"/>
        <end position="1273"/>
    </location>
</feature>
<feature type="compositionally biased region" description="Low complexity" evidence="1">
    <location>
        <begin position="212"/>
        <end position="226"/>
    </location>
</feature>
<keyword evidence="3" id="KW-1185">Reference proteome</keyword>
<evidence type="ECO:0000313" key="2">
    <source>
        <dbReference type="EMBL" id="GAK67113.1"/>
    </source>
</evidence>
<feature type="region of interest" description="Disordered" evidence="1">
    <location>
        <begin position="582"/>
        <end position="664"/>
    </location>
</feature>
<dbReference type="RefSeq" id="XP_014654766.1">
    <property type="nucleotide sequence ID" value="XM_014799280.1"/>
</dbReference>
<evidence type="ECO:0000313" key="3">
    <source>
        <dbReference type="Proteomes" id="UP000053758"/>
    </source>
</evidence>
<feature type="region of interest" description="Disordered" evidence="1">
    <location>
        <begin position="381"/>
        <end position="407"/>
    </location>
</feature>
<feature type="region of interest" description="Disordered" evidence="1">
    <location>
        <begin position="64"/>
        <end position="85"/>
    </location>
</feature>
<dbReference type="HOGENOM" id="CLU_263740_0_0_1"/>
<gene>
    <name evidence="2" type="ORF">PAN0_016c5339</name>
</gene>
<dbReference type="Proteomes" id="UP000053758">
    <property type="component" value="Unassembled WGS sequence"/>
</dbReference>
<feature type="compositionally biased region" description="Acidic residues" evidence="1">
    <location>
        <begin position="809"/>
        <end position="818"/>
    </location>
</feature>